<accession>A0AAU7JNZ2</accession>
<feature type="compositionally biased region" description="Acidic residues" evidence="1">
    <location>
        <begin position="209"/>
        <end position="219"/>
    </location>
</feature>
<evidence type="ECO:0000313" key="2">
    <source>
        <dbReference type="EMBL" id="XBO41804.1"/>
    </source>
</evidence>
<reference evidence="2" key="1">
    <citation type="submission" date="2024-05" db="EMBL/GenBank/DDBJ databases">
        <authorList>
            <person name="Kim S."/>
            <person name="Heo J."/>
            <person name="Choi H."/>
            <person name="Choi Y."/>
            <person name="Kwon S.-W."/>
            <person name="Kim Y."/>
        </authorList>
    </citation>
    <scope>NUCLEOTIDE SEQUENCE</scope>
    <source>
        <strain evidence="2">KACC 23698</strain>
    </source>
</reference>
<dbReference type="InterPro" id="IPR009057">
    <property type="entry name" value="Homeodomain-like_sf"/>
</dbReference>
<evidence type="ECO:0000256" key="1">
    <source>
        <dbReference type="SAM" id="MobiDB-lite"/>
    </source>
</evidence>
<feature type="region of interest" description="Disordered" evidence="1">
    <location>
        <begin position="199"/>
        <end position="219"/>
    </location>
</feature>
<name>A0AAU7JNZ2_9HYPH</name>
<dbReference type="EMBL" id="CP157484">
    <property type="protein sequence ID" value="XBO41804.1"/>
    <property type="molecule type" value="Genomic_DNA"/>
</dbReference>
<protein>
    <submittedName>
        <fullName evidence="2">TetR/AcrR family transcriptional regulator</fullName>
    </submittedName>
</protein>
<organism evidence="2">
    <name type="scientific">Alsobacter sp. KACC 23698</name>
    <dbReference type="NCBI Taxonomy" id="3149229"/>
    <lineage>
        <taxon>Bacteria</taxon>
        <taxon>Pseudomonadati</taxon>
        <taxon>Pseudomonadota</taxon>
        <taxon>Alphaproteobacteria</taxon>
        <taxon>Hyphomicrobiales</taxon>
        <taxon>Alsobacteraceae</taxon>
        <taxon>Alsobacter</taxon>
    </lineage>
</organism>
<gene>
    <name evidence="2" type="ORF">ABEG18_18220</name>
</gene>
<dbReference type="SUPFAM" id="SSF46689">
    <property type="entry name" value="Homeodomain-like"/>
    <property type="match status" value="1"/>
</dbReference>
<dbReference type="Gene3D" id="1.10.357.10">
    <property type="entry name" value="Tetracycline Repressor, domain 2"/>
    <property type="match status" value="1"/>
</dbReference>
<proteinExistence type="predicted"/>
<feature type="compositionally biased region" description="Basic and acidic residues" evidence="1">
    <location>
        <begin position="199"/>
        <end position="208"/>
    </location>
</feature>
<dbReference type="AlphaFoldDB" id="A0AAU7JNZ2"/>
<sequence>MALAAERDWDEIEIPEIAARADVTLAEFRDAFPSKGAILAGLSRRIDKAVLEVSTDDLADESMKERLFDVLMRRIDALTPYRDALRRISPAMRRDPLSLAAMNQLAVNSMRFMLAAAGIDTSDALGAVRVQGAVLVWARTLETWLDDDDPGLARTMATLDRELRRGANVMRGIGDLCRLAAPFRAVLERVADGRRRLRERPRASRDRDYPEDEAGAAAI</sequence>